<gene>
    <name evidence="12" type="primary">secG</name>
    <name evidence="12" type="ORF">FUAX_21000</name>
</gene>
<dbReference type="Proteomes" id="UP001348817">
    <property type="component" value="Chromosome"/>
</dbReference>
<evidence type="ECO:0000256" key="10">
    <source>
        <dbReference type="RuleBase" id="RU365087"/>
    </source>
</evidence>
<keyword evidence="5" id="KW-0812">Transmembrane</keyword>
<name>A0AAU9D187_9BACT</name>
<feature type="compositionally biased region" description="Low complexity" evidence="11">
    <location>
        <begin position="102"/>
        <end position="118"/>
    </location>
</feature>
<feature type="compositionally biased region" description="Polar residues" evidence="11">
    <location>
        <begin position="90"/>
        <end position="101"/>
    </location>
</feature>
<keyword evidence="8 10" id="KW-0811">Translocation</keyword>
<keyword evidence="6 10" id="KW-0653">Protein transport</keyword>
<dbReference type="Pfam" id="PF03840">
    <property type="entry name" value="SecG"/>
    <property type="match status" value="1"/>
</dbReference>
<evidence type="ECO:0000256" key="11">
    <source>
        <dbReference type="SAM" id="MobiDB-lite"/>
    </source>
</evidence>
<comment type="function">
    <text evidence="10">Involved in protein export. Participates in an early event of protein translocation.</text>
</comment>
<evidence type="ECO:0000256" key="4">
    <source>
        <dbReference type="ARBA" id="ARBA00022475"/>
    </source>
</evidence>
<keyword evidence="3 10" id="KW-0813">Transport</keyword>
<keyword evidence="7" id="KW-1133">Transmembrane helix</keyword>
<proteinExistence type="inferred from homology"/>
<reference evidence="12 13" key="1">
    <citation type="submission" date="2021-12" db="EMBL/GenBank/DDBJ databases">
        <title>Genome sequencing of bacteria with rrn-lacking chromosome and rrn-plasmid.</title>
        <authorList>
            <person name="Anda M."/>
            <person name="Iwasaki W."/>
        </authorList>
    </citation>
    <scope>NUCLEOTIDE SEQUENCE [LARGE SCALE GENOMIC DNA]</scope>
    <source>
        <strain evidence="12 13">DSM 100852</strain>
    </source>
</reference>
<comment type="subcellular location">
    <subcellularLocation>
        <location evidence="1 10">Cell membrane</location>
        <topology evidence="1 10">Multi-pass membrane protein</topology>
    </subcellularLocation>
</comment>
<evidence type="ECO:0000256" key="7">
    <source>
        <dbReference type="ARBA" id="ARBA00022989"/>
    </source>
</evidence>
<dbReference type="PANTHER" id="PTHR34182:SF1">
    <property type="entry name" value="PROTEIN-EXPORT MEMBRANE PROTEIN SECG"/>
    <property type="match status" value="1"/>
</dbReference>
<evidence type="ECO:0000256" key="6">
    <source>
        <dbReference type="ARBA" id="ARBA00022927"/>
    </source>
</evidence>
<organism evidence="12 13">
    <name type="scientific">Fulvitalea axinellae</name>
    <dbReference type="NCBI Taxonomy" id="1182444"/>
    <lineage>
        <taxon>Bacteria</taxon>
        <taxon>Pseudomonadati</taxon>
        <taxon>Bacteroidota</taxon>
        <taxon>Cytophagia</taxon>
        <taxon>Cytophagales</taxon>
        <taxon>Persicobacteraceae</taxon>
        <taxon>Fulvitalea</taxon>
    </lineage>
</organism>
<dbReference type="GO" id="GO:0009306">
    <property type="term" value="P:protein secretion"/>
    <property type="evidence" value="ECO:0007669"/>
    <property type="project" value="UniProtKB-UniRule"/>
</dbReference>
<accession>A0AAU9D187</accession>
<dbReference type="NCBIfam" id="TIGR00810">
    <property type="entry name" value="secG"/>
    <property type="match status" value="1"/>
</dbReference>
<dbReference type="PRINTS" id="PR01651">
    <property type="entry name" value="SECGEXPORT"/>
</dbReference>
<evidence type="ECO:0000256" key="2">
    <source>
        <dbReference type="ARBA" id="ARBA00008445"/>
    </source>
</evidence>
<evidence type="ECO:0000256" key="9">
    <source>
        <dbReference type="ARBA" id="ARBA00023136"/>
    </source>
</evidence>
<dbReference type="GO" id="GO:0005886">
    <property type="term" value="C:plasma membrane"/>
    <property type="evidence" value="ECO:0007669"/>
    <property type="project" value="UniProtKB-SubCell"/>
</dbReference>
<dbReference type="KEGG" id="fax:FUAX_21000"/>
<dbReference type="GO" id="GO:0065002">
    <property type="term" value="P:intracellular protein transmembrane transport"/>
    <property type="evidence" value="ECO:0007669"/>
    <property type="project" value="TreeGrafter"/>
</dbReference>
<sequence>MFNILITLIVIVSLLLIFAILMQKSKGSGLSGQFGGSAGQLMGAKRSADFLEKATWGLSIILVTLTLATNITLDSGPKAYVSPNLKKAQEQQGQNAIQSLHSTTTDSAAQSTDTTVKK</sequence>
<dbReference type="GO" id="GO:0015450">
    <property type="term" value="F:protein-transporting ATPase activity"/>
    <property type="evidence" value="ECO:0007669"/>
    <property type="project" value="UniProtKB-UniRule"/>
</dbReference>
<evidence type="ECO:0000256" key="3">
    <source>
        <dbReference type="ARBA" id="ARBA00022448"/>
    </source>
</evidence>
<keyword evidence="9" id="KW-0472">Membrane</keyword>
<evidence type="ECO:0000313" key="13">
    <source>
        <dbReference type="Proteomes" id="UP001348817"/>
    </source>
</evidence>
<dbReference type="GO" id="GO:0043952">
    <property type="term" value="P:protein transport by the Sec complex"/>
    <property type="evidence" value="ECO:0007669"/>
    <property type="project" value="TreeGrafter"/>
</dbReference>
<dbReference type="PANTHER" id="PTHR34182">
    <property type="entry name" value="PROTEIN-EXPORT MEMBRANE PROTEIN SECG"/>
    <property type="match status" value="1"/>
</dbReference>
<comment type="similarity">
    <text evidence="2 10">Belongs to the SecG family.</text>
</comment>
<feature type="region of interest" description="Disordered" evidence="11">
    <location>
        <begin position="84"/>
        <end position="118"/>
    </location>
</feature>
<keyword evidence="4 10" id="KW-1003">Cell membrane</keyword>
<dbReference type="AlphaFoldDB" id="A0AAU9D187"/>
<dbReference type="RefSeq" id="WP_338391265.1">
    <property type="nucleotide sequence ID" value="NZ_AP025314.1"/>
</dbReference>
<evidence type="ECO:0000256" key="8">
    <source>
        <dbReference type="ARBA" id="ARBA00023010"/>
    </source>
</evidence>
<dbReference type="EMBL" id="AP025314">
    <property type="protein sequence ID" value="BDD09668.1"/>
    <property type="molecule type" value="Genomic_DNA"/>
</dbReference>
<keyword evidence="13" id="KW-1185">Reference proteome</keyword>
<evidence type="ECO:0000256" key="1">
    <source>
        <dbReference type="ARBA" id="ARBA00004651"/>
    </source>
</evidence>
<evidence type="ECO:0000313" key="12">
    <source>
        <dbReference type="EMBL" id="BDD09668.1"/>
    </source>
</evidence>
<evidence type="ECO:0000256" key="5">
    <source>
        <dbReference type="ARBA" id="ARBA00022692"/>
    </source>
</evidence>
<protein>
    <recommendedName>
        <fullName evidence="10">Protein-export membrane protein SecG</fullName>
    </recommendedName>
</protein>
<dbReference type="InterPro" id="IPR004692">
    <property type="entry name" value="SecG"/>
</dbReference>